<gene>
    <name evidence="2" type="ORF">BamMEX5DRAFT_5317</name>
</gene>
<protein>
    <submittedName>
        <fullName evidence="2">Uncharacterized protein</fullName>
    </submittedName>
</protein>
<reference evidence="2 3" key="1">
    <citation type="submission" date="2008-03" db="EMBL/GenBank/DDBJ databases">
        <title>Sequencing of the draft genome and assembly of Burkholderia ambifaria MEX-5.</title>
        <authorList>
            <consortium name="US DOE Joint Genome Institute (JGI-PGF)"/>
            <person name="Copeland A."/>
            <person name="Lucas S."/>
            <person name="Lapidus A."/>
            <person name="Glavina del Rio T."/>
            <person name="Dalin E."/>
            <person name="Tice H."/>
            <person name="Bruce D."/>
            <person name="Goodwin L."/>
            <person name="Pitluck S."/>
            <person name="Larimer F."/>
            <person name="Land M.L."/>
            <person name="Hauser L."/>
            <person name="Tiedje J."/>
            <person name="Richardson P."/>
        </authorList>
    </citation>
    <scope>NUCLEOTIDE SEQUENCE [LARGE SCALE GENOMIC DNA]</scope>
    <source>
        <strain evidence="2 3">MEX-5</strain>
    </source>
</reference>
<name>B1TC01_9BURK</name>
<organism evidence="2 3">
    <name type="scientific">Burkholderia ambifaria MEX-5</name>
    <dbReference type="NCBI Taxonomy" id="396597"/>
    <lineage>
        <taxon>Bacteria</taxon>
        <taxon>Pseudomonadati</taxon>
        <taxon>Pseudomonadota</taxon>
        <taxon>Betaproteobacteria</taxon>
        <taxon>Burkholderiales</taxon>
        <taxon>Burkholderiaceae</taxon>
        <taxon>Burkholderia</taxon>
        <taxon>Burkholderia cepacia complex</taxon>
    </lineage>
</organism>
<accession>B1TC01</accession>
<dbReference type="RefSeq" id="WP_006761102.1">
    <property type="nucleotide sequence ID" value="NZ_ABLK01000237.1"/>
</dbReference>
<dbReference type="AlphaFoldDB" id="B1TC01"/>
<dbReference type="EMBL" id="ABLK01000237">
    <property type="protein sequence ID" value="EDT38907.1"/>
    <property type="molecule type" value="Genomic_DNA"/>
</dbReference>
<dbReference type="Proteomes" id="UP000004814">
    <property type="component" value="Unassembled WGS sequence"/>
</dbReference>
<proteinExistence type="predicted"/>
<evidence type="ECO:0000313" key="2">
    <source>
        <dbReference type="EMBL" id="EDT38907.1"/>
    </source>
</evidence>
<comment type="caution">
    <text evidence="2">The sequence shown here is derived from an EMBL/GenBank/DDBJ whole genome shotgun (WGS) entry which is preliminary data.</text>
</comment>
<evidence type="ECO:0000256" key="1">
    <source>
        <dbReference type="SAM" id="MobiDB-lite"/>
    </source>
</evidence>
<sequence>MPLERRHALDAAGPRADPRVPRMEQGNADQSRVLGHGEGARIGGDVHERERIAGEIWAVDQESLGVNERVERAPGQPSGARFVALLCQCWKTIADRSRWAKNRCTISAVGMVTAAPTC</sequence>
<feature type="region of interest" description="Disordered" evidence="1">
    <location>
        <begin position="1"/>
        <end position="44"/>
    </location>
</feature>
<evidence type="ECO:0000313" key="3">
    <source>
        <dbReference type="Proteomes" id="UP000004814"/>
    </source>
</evidence>